<sequence>MSLTTTIFLLVLGWLAVAGAMLWGVLRVTRRHHHPQSKTAIRAKAHKPVAHHA</sequence>
<feature type="transmembrane region" description="Helical" evidence="2">
    <location>
        <begin position="6"/>
        <end position="26"/>
    </location>
</feature>
<evidence type="ECO:0000256" key="1">
    <source>
        <dbReference type="SAM" id="MobiDB-lite"/>
    </source>
</evidence>
<evidence type="ECO:0000313" key="3">
    <source>
        <dbReference type="EMBL" id="QSB37867.1"/>
    </source>
</evidence>
<evidence type="ECO:0000313" key="4">
    <source>
        <dbReference type="Proteomes" id="UP000663249"/>
    </source>
</evidence>
<keyword evidence="2" id="KW-0812">Transmembrane</keyword>
<evidence type="ECO:0000256" key="2">
    <source>
        <dbReference type="SAM" id="Phobius"/>
    </source>
</evidence>
<keyword evidence="2" id="KW-1133">Transmembrane helix</keyword>
<dbReference type="RefSeq" id="WP_205480522.1">
    <property type="nucleotide sequence ID" value="NZ_CP070506.1"/>
</dbReference>
<protein>
    <submittedName>
        <fullName evidence="3">Uncharacterized protein</fullName>
    </submittedName>
</protein>
<feature type="region of interest" description="Disordered" evidence="1">
    <location>
        <begin position="33"/>
        <end position="53"/>
    </location>
</feature>
<keyword evidence="4" id="KW-1185">Reference proteome</keyword>
<keyword evidence="2" id="KW-0472">Membrane</keyword>
<dbReference type="Proteomes" id="UP000663249">
    <property type="component" value="Chromosome"/>
</dbReference>
<name>A0ABX7JTW0_9PSED</name>
<reference evidence="3 4" key="1">
    <citation type="submission" date="2021-02" db="EMBL/GenBank/DDBJ databases">
        <title>Genomic and phenotypic characterization of Pseudomonas hygromyciniae, a novel bacterial species discovered from a commercially purchased antibiotic vial.</title>
        <authorList>
            <person name="Turner T.L."/>
            <person name="Mitra S.D."/>
            <person name="Kochan T.J."/>
            <person name="Pincus N.B."/>
            <person name="Lebrun-Corbin M."/>
            <person name="Cheung B."/>
            <person name="Gatesy S.W."/>
            <person name="Afzal T."/>
            <person name="Ozer E.A."/>
            <person name="Hauser A.R."/>
        </authorList>
    </citation>
    <scope>NUCLEOTIDE SEQUENCE [LARGE SCALE GENOMIC DNA]</scope>
    <source>
        <strain evidence="3 4">SDM007</strain>
    </source>
</reference>
<gene>
    <name evidence="3" type="ORF">JTY93_16245</name>
</gene>
<organism evidence="3 4">
    <name type="scientific">Pseudomonas hygromyciniae</name>
    <dbReference type="NCBI Taxonomy" id="2812000"/>
    <lineage>
        <taxon>Bacteria</taxon>
        <taxon>Pseudomonadati</taxon>
        <taxon>Pseudomonadota</taxon>
        <taxon>Gammaproteobacteria</taxon>
        <taxon>Pseudomonadales</taxon>
        <taxon>Pseudomonadaceae</taxon>
        <taxon>Pseudomonas</taxon>
    </lineage>
</organism>
<proteinExistence type="predicted"/>
<dbReference type="EMBL" id="CP070506">
    <property type="protein sequence ID" value="QSB37867.1"/>
    <property type="molecule type" value="Genomic_DNA"/>
</dbReference>
<accession>A0ABX7JTW0</accession>